<dbReference type="InterPro" id="IPR005491">
    <property type="entry name" value="ENT_dom"/>
</dbReference>
<feature type="domain" description="ENT" evidence="3">
    <location>
        <begin position="43"/>
        <end position="131"/>
    </location>
</feature>
<dbReference type="GO" id="GO:0005634">
    <property type="term" value="C:nucleus"/>
    <property type="evidence" value="ECO:0007669"/>
    <property type="project" value="UniProtKB-SubCell"/>
</dbReference>
<gene>
    <name evidence="4" type="ORF">F0562_017276</name>
</gene>
<dbReference type="OrthoDB" id="1737049at2759"/>
<dbReference type="Proteomes" id="UP000325577">
    <property type="component" value="Linkage Group LG8"/>
</dbReference>
<dbReference type="PANTHER" id="PTHR33432:SF22">
    <property type="entry name" value="OS10G0436850 PROTEIN"/>
    <property type="match status" value="1"/>
</dbReference>
<dbReference type="PANTHER" id="PTHR33432">
    <property type="entry name" value="PROTEIN EMSY-LIKE 4"/>
    <property type="match status" value="1"/>
</dbReference>
<evidence type="ECO:0000313" key="4">
    <source>
        <dbReference type="EMBL" id="KAA8516906.1"/>
    </source>
</evidence>
<dbReference type="AlphaFoldDB" id="A0A5J4ZGW2"/>
<protein>
    <recommendedName>
        <fullName evidence="3">ENT domain-containing protein</fullName>
    </recommendedName>
</protein>
<name>A0A5J4ZGW2_9ASTE</name>
<proteinExistence type="predicted"/>
<keyword evidence="5" id="KW-1185">Reference proteome</keyword>
<evidence type="ECO:0000256" key="1">
    <source>
        <dbReference type="ARBA" id="ARBA00004123"/>
    </source>
</evidence>
<dbReference type="Pfam" id="PF03735">
    <property type="entry name" value="ENT"/>
    <property type="match status" value="1"/>
</dbReference>
<dbReference type="GO" id="GO:0050832">
    <property type="term" value="P:defense response to fungus"/>
    <property type="evidence" value="ECO:0007669"/>
    <property type="project" value="InterPro"/>
</dbReference>
<evidence type="ECO:0000256" key="2">
    <source>
        <dbReference type="ARBA" id="ARBA00023242"/>
    </source>
</evidence>
<keyword evidence="2" id="KW-0539">Nucleus</keyword>
<evidence type="ECO:0000259" key="3">
    <source>
        <dbReference type="PROSITE" id="PS51138"/>
    </source>
</evidence>
<comment type="subcellular location">
    <subcellularLocation>
        <location evidence="1">Nucleus</location>
    </subcellularLocation>
</comment>
<accession>A0A5J4ZGW2</accession>
<dbReference type="InterPro" id="IPR033485">
    <property type="entry name" value="EMSY-LIKE_plant"/>
</dbReference>
<dbReference type="SUPFAM" id="SSF158639">
    <property type="entry name" value="ENT-like"/>
    <property type="match status" value="1"/>
</dbReference>
<dbReference type="SMART" id="SM01191">
    <property type="entry name" value="ENT"/>
    <property type="match status" value="1"/>
</dbReference>
<evidence type="ECO:0000313" key="5">
    <source>
        <dbReference type="Proteomes" id="UP000325577"/>
    </source>
</evidence>
<dbReference type="PROSITE" id="PS51138">
    <property type="entry name" value="ENT"/>
    <property type="match status" value="1"/>
</dbReference>
<sequence>MDFSNHNGIGTHRNIPMPYIDNSLWDNTQANARMLLTKDYCGLESQIHSIETEAYGAVLRAFISQSDVLSWGKEGLITDLRKELNVTDHEHRKLLAKIDSDESVRMIREWRKGTSHAHKSLSSKMNAPDFVLSSAGNASHKILKTSHAPVSTLQKYVPHSRPTLAAVPSSFPVQIKNNQLIGELCAYTTKNPGKVVIHNIPAPAVSKYGGPVKYQSKKGFNGAAVGNSKKRSDLIEIHATDKLMHEVVRMVYGRENPDPNQVEKAKSILRDHERAILEALVKLADVSDGDDSANPLHHHYPNEEFLRIGGEMAMHDFYGQLDNNLRIPYIVEHDDEAAPSQVQM</sequence>
<dbReference type="Gene3D" id="1.10.1240.40">
    <property type="entry name" value="ENT domain"/>
    <property type="match status" value="1"/>
</dbReference>
<dbReference type="EMBL" id="CM018051">
    <property type="protein sequence ID" value="KAA8516906.1"/>
    <property type="molecule type" value="Genomic_DNA"/>
</dbReference>
<reference evidence="4 5" key="1">
    <citation type="submission" date="2019-09" db="EMBL/GenBank/DDBJ databases">
        <title>A chromosome-level genome assembly of the Chinese tupelo Nyssa sinensis.</title>
        <authorList>
            <person name="Yang X."/>
            <person name="Kang M."/>
            <person name="Yang Y."/>
            <person name="Xiong H."/>
            <person name="Wang M."/>
            <person name="Zhang Z."/>
            <person name="Wang Z."/>
            <person name="Wu H."/>
            <person name="Ma T."/>
            <person name="Liu J."/>
            <person name="Xi Z."/>
        </authorList>
    </citation>
    <scope>NUCLEOTIDE SEQUENCE [LARGE SCALE GENOMIC DNA]</scope>
    <source>
        <strain evidence="4">J267</strain>
        <tissue evidence="4">Leaf</tissue>
    </source>
</reference>
<organism evidence="4 5">
    <name type="scientific">Nyssa sinensis</name>
    <dbReference type="NCBI Taxonomy" id="561372"/>
    <lineage>
        <taxon>Eukaryota</taxon>
        <taxon>Viridiplantae</taxon>
        <taxon>Streptophyta</taxon>
        <taxon>Embryophyta</taxon>
        <taxon>Tracheophyta</taxon>
        <taxon>Spermatophyta</taxon>
        <taxon>Magnoliopsida</taxon>
        <taxon>eudicotyledons</taxon>
        <taxon>Gunneridae</taxon>
        <taxon>Pentapetalae</taxon>
        <taxon>asterids</taxon>
        <taxon>Cornales</taxon>
        <taxon>Nyssaceae</taxon>
        <taxon>Nyssa</taxon>
    </lineage>
</organism>
<dbReference type="InterPro" id="IPR036142">
    <property type="entry name" value="ENT_dom-like_sf"/>
</dbReference>